<evidence type="ECO:0000313" key="4">
    <source>
        <dbReference type="EMBL" id="KNE55140.1"/>
    </source>
</evidence>
<dbReference type="PANTHER" id="PTHR47396:SF1">
    <property type="entry name" value="ATP-DEPENDENT HELICASE IRC3-RELATED"/>
    <property type="match status" value="1"/>
</dbReference>
<dbReference type="InterPro" id="IPR006935">
    <property type="entry name" value="Helicase/UvrB_N"/>
</dbReference>
<dbReference type="GO" id="GO:0000403">
    <property type="term" value="F:Y-form DNA binding"/>
    <property type="evidence" value="ECO:0007669"/>
    <property type="project" value="TreeGrafter"/>
</dbReference>
<evidence type="ECO:0000313" key="5">
    <source>
        <dbReference type="Proteomes" id="UP000054350"/>
    </source>
</evidence>
<keyword evidence="1" id="KW-0067">ATP-binding</keyword>
<dbReference type="eggNOG" id="ENOG502QT4U">
    <property type="taxonomic scope" value="Eukaryota"/>
</dbReference>
<dbReference type="GO" id="GO:0005524">
    <property type="term" value="F:ATP binding"/>
    <property type="evidence" value="ECO:0007669"/>
    <property type="project" value="InterPro"/>
</dbReference>
<evidence type="ECO:0000259" key="3">
    <source>
        <dbReference type="PROSITE" id="PS51194"/>
    </source>
</evidence>
<dbReference type="PROSITE" id="PS51194">
    <property type="entry name" value="HELICASE_CTER"/>
    <property type="match status" value="1"/>
</dbReference>
<keyword evidence="1" id="KW-0347">Helicase</keyword>
<protein>
    <recommendedName>
        <fullName evidence="6">P-loop containing nucleoside triphosphate hydrolase protein</fullName>
    </recommendedName>
</protein>
<dbReference type="VEuPathDB" id="FungiDB:AMAG_01064"/>
<dbReference type="InterPro" id="IPR001650">
    <property type="entry name" value="Helicase_C-like"/>
</dbReference>
<dbReference type="STRING" id="578462.A0A0L0RYB0"/>
<keyword evidence="5" id="KW-1185">Reference proteome</keyword>
<dbReference type="Pfam" id="PF04851">
    <property type="entry name" value="ResIII"/>
    <property type="match status" value="1"/>
</dbReference>
<dbReference type="OrthoDB" id="16911at2759"/>
<evidence type="ECO:0000256" key="1">
    <source>
        <dbReference type="ARBA" id="ARBA00022806"/>
    </source>
</evidence>
<dbReference type="Pfam" id="PF00271">
    <property type="entry name" value="Helicase_C"/>
    <property type="match status" value="1"/>
</dbReference>
<dbReference type="GO" id="GO:0070125">
    <property type="term" value="P:mitochondrial translational elongation"/>
    <property type="evidence" value="ECO:0007669"/>
    <property type="project" value="TreeGrafter"/>
</dbReference>
<feature type="domain" description="Helicase ATP-binding" evidence="2">
    <location>
        <begin position="201"/>
        <end position="370"/>
    </location>
</feature>
<proteinExistence type="predicted"/>
<dbReference type="GO" id="GO:0016787">
    <property type="term" value="F:hydrolase activity"/>
    <property type="evidence" value="ECO:0007669"/>
    <property type="project" value="InterPro"/>
</dbReference>
<gene>
    <name evidence="4" type="ORF">AMAG_01064</name>
</gene>
<keyword evidence="1" id="KW-0547">Nucleotide-binding</keyword>
<dbReference type="AlphaFoldDB" id="A0A0L0RYB0"/>
<sequence>MMLSHAGRATRRARIDVPAAVRACRPCTAARSTANLCTSRAIRPSIACTNFRVRPATIDAGCDCPRGSAAMRCALHVFTRPFSTTLAQQDSARPASSGQLAKLLAGDRDLLINMPDDLPDLVKFSLLPLKKQGELHAAYPNLLAELKAELGKGGDPAVPLPPKRVLGAANARNRVTPSVGAAQPAHTLRPYQNECIEKTLEALGNGVTRQAVSLPVGAGKTVVFSNLITRVPNPTPRAKRTLVLAHRKELLDQATNQIARAAPGLVILKEGGGVKKEPAVETGDVIVASVAALGKMGTTRLLKYDPADFKLIIIDEAHHAAATTYLRILEHFGLRDPEQPSHILLWGCSATLHRMDGLSLGTVFDKITYQRGFLEMIKEGYLCDFLLQTIETTTDLGHVKSSQGDYAVGELSRTVNQTSRNDLIVRSWLQVSSYDRTTDQATRRRSTLVFATDIEHVEGLADAFCKTGAEAHALHSKISPELRDSLIQRFRRGEFPVLINCGILTEGTDIPNIDCIILARPTRSSVLYQQMLGRGLRLHNDKTECLVIDIVDQNTKADLVTAPSLLGLNPHFAPGDEGMVFTKLAEKAQELHKADLGEEATSARTFEEMVALLSGEGPEGGETVVDYLDRLINEGEVELKTVGTAEDVAKASIGEGQYLAQLDRGFTSQYDWFFLRRGALGLKLPNNALLRIDVEPRSFTVTKQQTITTSDGAKIKKKWDMTKLIPGLPTIQQVVLACDHWVKNEFPTTHFRSTRRVAAKCGLRSDAQVKFLKQLGFLSLPDGKPQVDVDGKDLATRREEELTTMNLNRAMKYITRLTEGMGKVVRKEATKKAKARATAKARVKEHGIL</sequence>
<dbReference type="GO" id="GO:0061749">
    <property type="term" value="F:forked DNA-dependent helicase activity"/>
    <property type="evidence" value="ECO:0007669"/>
    <property type="project" value="TreeGrafter"/>
</dbReference>
<dbReference type="SMART" id="SM00487">
    <property type="entry name" value="DEXDc"/>
    <property type="match status" value="1"/>
</dbReference>
<dbReference type="InterPro" id="IPR050742">
    <property type="entry name" value="Helicase_Restrict-Modif_Enz"/>
</dbReference>
<evidence type="ECO:0008006" key="6">
    <source>
        <dbReference type="Google" id="ProtNLM"/>
    </source>
</evidence>
<dbReference type="SMART" id="SM00490">
    <property type="entry name" value="HELICc"/>
    <property type="match status" value="1"/>
</dbReference>
<reference evidence="5" key="2">
    <citation type="submission" date="2009-11" db="EMBL/GenBank/DDBJ databases">
        <title>The Genome Sequence of Allomyces macrogynus strain ATCC 38327.</title>
        <authorList>
            <consortium name="The Broad Institute Genome Sequencing Platform"/>
            <person name="Russ C."/>
            <person name="Cuomo C."/>
            <person name="Shea T."/>
            <person name="Young S.K."/>
            <person name="Zeng Q."/>
            <person name="Koehrsen M."/>
            <person name="Haas B."/>
            <person name="Borodovsky M."/>
            <person name="Guigo R."/>
            <person name="Alvarado L."/>
            <person name="Berlin A."/>
            <person name="Borenstein D."/>
            <person name="Chen Z."/>
            <person name="Engels R."/>
            <person name="Freedman E."/>
            <person name="Gellesch M."/>
            <person name="Goldberg J."/>
            <person name="Griggs A."/>
            <person name="Gujja S."/>
            <person name="Heiman D."/>
            <person name="Hepburn T."/>
            <person name="Howarth C."/>
            <person name="Jen D."/>
            <person name="Larson L."/>
            <person name="Lewis B."/>
            <person name="Mehta T."/>
            <person name="Park D."/>
            <person name="Pearson M."/>
            <person name="Roberts A."/>
            <person name="Saif S."/>
            <person name="Shenoy N."/>
            <person name="Sisk P."/>
            <person name="Stolte C."/>
            <person name="Sykes S."/>
            <person name="Walk T."/>
            <person name="White J."/>
            <person name="Yandava C."/>
            <person name="Burger G."/>
            <person name="Gray M.W."/>
            <person name="Holland P.W.H."/>
            <person name="King N."/>
            <person name="Lang F.B.F."/>
            <person name="Roger A.J."/>
            <person name="Ruiz-Trillo I."/>
            <person name="Lander E."/>
            <person name="Nusbaum C."/>
        </authorList>
    </citation>
    <scope>NUCLEOTIDE SEQUENCE [LARGE SCALE GENOMIC DNA]</scope>
    <source>
        <strain evidence="5">ATCC 38327</strain>
    </source>
</reference>
<feature type="domain" description="Helicase C-terminal" evidence="3">
    <location>
        <begin position="437"/>
        <end position="610"/>
    </location>
</feature>
<dbReference type="SUPFAM" id="SSF52540">
    <property type="entry name" value="P-loop containing nucleoside triphosphate hydrolases"/>
    <property type="match status" value="1"/>
</dbReference>
<dbReference type="CDD" id="cd18799">
    <property type="entry name" value="SF2_C_EcoAI-like"/>
    <property type="match status" value="1"/>
</dbReference>
<dbReference type="InterPro" id="IPR014001">
    <property type="entry name" value="Helicase_ATP-bd"/>
</dbReference>
<dbReference type="PROSITE" id="PS51192">
    <property type="entry name" value="HELICASE_ATP_BIND_1"/>
    <property type="match status" value="1"/>
</dbReference>
<dbReference type="InterPro" id="IPR027417">
    <property type="entry name" value="P-loop_NTPase"/>
</dbReference>
<dbReference type="EMBL" id="GG745329">
    <property type="protein sequence ID" value="KNE55140.1"/>
    <property type="molecule type" value="Genomic_DNA"/>
</dbReference>
<dbReference type="Proteomes" id="UP000054350">
    <property type="component" value="Unassembled WGS sequence"/>
</dbReference>
<reference evidence="4 5" key="1">
    <citation type="submission" date="2009-11" db="EMBL/GenBank/DDBJ databases">
        <title>Annotation of Allomyces macrogynus ATCC 38327.</title>
        <authorList>
            <consortium name="The Broad Institute Genome Sequencing Platform"/>
            <person name="Russ C."/>
            <person name="Cuomo C."/>
            <person name="Burger G."/>
            <person name="Gray M.W."/>
            <person name="Holland P.W.H."/>
            <person name="King N."/>
            <person name="Lang F.B.F."/>
            <person name="Roger A.J."/>
            <person name="Ruiz-Trillo I."/>
            <person name="Young S.K."/>
            <person name="Zeng Q."/>
            <person name="Gargeya S."/>
            <person name="Fitzgerald M."/>
            <person name="Haas B."/>
            <person name="Abouelleil A."/>
            <person name="Alvarado L."/>
            <person name="Arachchi H.M."/>
            <person name="Berlin A."/>
            <person name="Chapman S.B."/>
            <person name="Gearin G."/>
            <person name="Goldberg J."/>
            <person name="Griggs A."/>
            <person name="Gujja S."/>
            <person name="Hansen M."/>
            <person name="Heiman D."/>
            <person name="Howarth C."/>
            <person name="Larimer J."/>
            <person name="Lui A."/>
            <person name="MacDonald P.J.P."/>
            <person name="McCowen C."/>
            <person name="Montmayeur A."/>
            <person name="Murphy C."/>
            <person name="Neiman D."/>
            <person name="Pearson M."/>
            <person name="Priest M."/>
            <person name="Roberts A."/>
            <person name="Saif S."/>
            <person name="Shea T."/>
            <person name="Sisk P."/>
            <person name="Stolte C."/>
            <person name="Sykes S."/>
            <person name="Wortman J."/>
            <person name="Nusbaum C."/>
            <person name="Birren B."/>
        </authorList>
    </citation>
    <scope>NUCLEOTIDE SEQUENCE [LARGE SCALE GENOMIC DNA]</scope>
    <source>
        <strain evidence="4 5">ATCC 38327</strain>
    </source>
</reference>
<organism evidence="4 5">
    <name type="scientific">Allomyces macrogynus (strain ATCC 38327)</name>
    <name type="common">Allomyces javanicus var. macrogynus</name>
    <dbReference type="NCBI Taxonomy" id="578462"/>
    <lineage>
        <taxon>Eukaryota</taxon>
        <taxon>Fungi</taxon>
        <taxon>Fungi incertae sedis</taxon>
        <taxon>Blastocladiomycota</taxon>
        <taxon>Blastocladiomycetes</taxon>
        <taxon>Blastocladiales</taxon>
        <taxon>Blastocladiaceae</taxon>
        <taxon>Allomyces</taxon>
    </lineage>
</organism>
<dbReference type="PANTHER" id="PTHR47396">
    <property type="entry name" value="TYPE I RESTRICTION ENZYME ECOKI R PROTEIN"/>
    <property type="match status" value="1"/>
</dbReference>
<dbReference type="GO" id="GO:0005759">
    <property type="term" value="C:mitochondrial matrix"/>
    <property type="evidence" value="ECO:0007669"/>
    <property type="project" value="TreeGrafter"/>
</dbReference>
<name>A0A0L0RYB0_ALLM3</name>
<accession>A0A0L0RYB0</accession>
<dbReference type="GO" id="GO:0036121">
    <property type="term" value="F:double-stranded DNA helicase activity"/>
    <property type="evidence" value="ECO:0007669"/>
    <property type="project" value="TreeGrafter"/>
</dbReference>
<dbReference type="Gene3D" id="3.40.50.300">
    <property type="entry name" value="P-loop containing nucleotide triphosphate hydrolases"/>
    <property type="match status" value="2"/>
</dbReference>
<evidence type="ECO:0000259" key="2">
    <source>
        <dbReference type="PROSITE" id="PS51192"/>
    </source>
</evidence>
<dbReference type="GO" id="GO:0032042">
    <property type="term" value="P:mitochondrial DNA metabolic process"/>
    <property type="evidence" value="ECO:0007669"/>
    <property type="project" value="TreeGrafter"/>
</dbReference>
<keyword evidence="1" id="KW-0378">Hydrolase</keyword>